<sequence length="243" mass="27688">MEKHAYGFIELTLKDGTTIDFQPLFHKLSLDIASDFLFGRSTNVLNQHKDDKAVEEFVKAFENCISPHECDIVKKFGALREFPPDSQFKRFVKTTCATPNKEPYSKPHCYSFLTESLSQTSDREQIGSEPMNIIVPGYDTTASLLTNLIWQLSREPKILARPRQGMHEHVGEDVPTYEQLKDMPYLKAVINEIQRLYPIVPSDSRQAAQDIVLPRAGSDGNAQTFPPPPRAYTSDTLKRKWVK</sequence>
<keyword evidence="9" id="KW-1185">Reference proteome</keyword>
<evidence type="ECO:0000313" key="9">
    <source>
        <dbReference type="Proteomes" id="UP000800093"/>
    </source>
</evidence>
<dbReference type="EMBL" id="ML986629">
    <property type="protein sequence ID" value="KAF2263161.1"/>
    <property type="molecule type" value="Genomic_DNA"/>
</dbReference>
<dbReference type="PANTHER" id="PTHR24287">
    <property type="entry name" value="P450, PUTATIVE (EUROFUNG)-RELATED"/>
    <property type="match status" value="1"/>
</dbReference>
<evidence type="ECO:0000256" key="2">
    <source>
        <dbReference type="ARBA" id="ARBA00010617"/>
    </source>
</evidence>
<accession>A0A9P4K6U8</accession>
<comment type="cofactor">
    <cofactor evidence="1">
        <name>heme</name>
        <dbReference type="ChEBI" id="CHEBI:30413"/>
    </cofactor>
</comment>
<dbReference type="InterPro" id="IPR047146">
    <property type="entry name" value="Cyt_P450_E_CYP52_fungi"/>
</dbReference>
<evidence type="ECO:0000256" key="7">
    <source>
        <dbReference type="SAM" id="MobiDB-lite"/>
    </source>
</evidence>
<keyword evidence="4" id="KW-0560">Oxidoreductase</keyword>
<dbReference type="InterPro" id="IPR036396">
    <property type="entry name" value="Cyt_P450_sf"/>
</dbReference>
<dbReference type="Pfam" id="PF00067">
    <property type="entry name" value="p450"/>
    <property type="match status" value="1"/>
</dbReference>
<dbReference type="AlphaFoldDB" id="A0A9P4K6U8"/>
<dbReference type="SUPFAM" id="SSF48264">
    <property type="entry name" value="Cytochrome P450"/>
    <property type="match status" value="1"/>
</dbReference>
<organism evidence="8 9">
    <name type="scientific">Lojkania enalia</name>
    <dbReference type="NCBI Taxonomy" id="147567"/>
    <lineage>
        <taxon>Eukaryota</taxon>
        <taxon>Fungi</taxon>
        <taxon>Dikarya</taxon>
        <taxon>Ascomycota</taxon>
        <taxon>Pezizomycotina</taxon>
        <taxon>Dothideomycetes</taxon>
        <taxon>Pleosporomycetidae</taxon>
        <taxon>Pleosporales</taxon>
        <taxon>Pleosporales incertae sedis</taxon>
        <taxon>Lojkania</taxon>
    </lineage>
</organism>
<dbReference type="GO" id="GO:0020037">
    <property type="term" value="F:heme binding"/>
    <property type="evidence" value="ECO:0007669"/>
    <property type="project" value="InterPro"/>
</dbReference>
<evidence type="ECO:0000313" key="8">
    <source>
        <dbReference type="EMBL" id="KAF2263161.1"/>
    </source>
</evidence>
<dbReference type="GO" id="GO:0016705">
    <property type="term" value="F:oxidoreductase activity, acting on paired donors, with incorporation or reduction of molecular oxygen"/>
    <property type="evidence" value="ECO:0007669"/>
    <property type="project" value="InterPro"/>
</dbReference>
<evidence type="ECO:0000256" key="3">
    <source>
        <dbReference type="ARBA" id="ARBA00022723"/>
    </source>
</evidence>
<dbReference type="GO" id="GO:0005506">
    <property type="term" value="F:iron ion binding"/>
    <property type="evidence" value="ECO:0007669"/>
    <property type="project" value="InterPro"/>
</dbReference>
<protein>
    <submittedName>
        <fullName evidence="8">Cytochrome P450</fullName>
    </submittedName>
</protein>
<evidence type="ECO:0000256" key="5">
    <source>
        <dbReference type="ARBA" id="ARBA00023004"/>
    </source>
</evidence>
<dbReference type="Proteomes" id="UP000800093">
    <property type="component" value="Unassembled WGS sequence"/>
</dbReference>
<evidence type="ECO:0000256" key="6">
    <source>
        <dbReference type="ARBA" id="ARBA00023033"/>
    </source>
</evidence>
<proteinExistence type="inferred from homology"/>
<feature type="region of interest" description="Disordered" evidence="7">
    <location>
        <begin position="215"/>
        <end position="237"/>
    </location>
</feature>
<name>A0A9P4K6U8_9PLEO</name>
<keyword evidence="3" id="KW-0479">Metal-binding</keyword>
<dbReference type="Gene3D" id="1.10.630.10">
    <property type="entry name" value="Cytochrome P450"/>
    <property type="match status" value="1"/>
</dbReference>
<dbReference type="OrthoDB" id="1470350at2759"/>
<evidence type="ECO:0000256" key="1">
    <source>
        <dbReference type="ARBA" id="ARBA00001971"/>
    </source>
</evidence>
<gene>
    <name evidence="8" type="ORF">CC78DRAFT_581724</name>
</gene>
<evidence type="ECO:0000256" key="4">
    <source>
        <dbReference type="ARBA" id="ARBA00023002"/>
    </source>
</evidence>
<keyword evidence="5" id="KW-0408">Iron</keyword>
<dbReference type="GO" id="GO:0004497">
    <property type="term" value="F:monooxygenase activity"/>
    <property type="evidence" value="ECO:0007669"/>
    <property type="project" value="UniProtKB-KW"/>
</dbReference>
<reference evidence="9" key="1">
    <citation type="journal article" date="2020" name="Stud. Mycol.">
        <title>101 Dothideomycetes genomes: A test case for predicting lifestyles and emergence of pathogens.</title>
        <authorList>
            <person name="Haridas S."/>
            <person name="Albert R."/>
            <person name="Binder M."/>
            <person name="Bloem J."/>
            <person name="LaButti K."/>
            <person name="Salamov A."/>
            <person name="Andreopoulos B."/>
            <person name="Baker S."/>
            <person name="Barry K."/>
            <person name="Bills G."/>
            <person name="Bluhm B."/>
            <person name="Cannon C."/>
            <person name="Castanera R."/>
            <person name="Culley D."/>
            <person name="Daum C."/>
            <person name="Ezra D."/>
            <person name="Gonzalez J."/>
            <person name="Henrissat B."/>
            <person name="Kuo A."/>
            <person name="Liang C."/>
            <person name="Lipzen A."/>
            <person name="Lutzoni F."/>
            <person name="Magnuson J."/>
            <person name="Mondo S."/>
            <person name="Nolan M."/>
            <person name="Ohm R."/>
            <person name="Pangilinan J."/>
            <person name="Park H.-J."/>
            <person name="Ramirez L."/>
            <person name="Alfaro M."/>
            <person name="Sun H."/>
            <person name="Tritt A."/>
            <person name="Yoshinaga Y."/>
            <person name="Zwiers L.-H."/>
            <person name="Turgeon B."/>
            <person name="Goodwin S."/>
            <person name="Spatafora J."/>
            <person name="Crous P."/>
            <person name="Grigoriev I."/>
        </authorList>
    </citation>
    <scope>NUCLEOTIDE SEQUENCE [LARGE SCALE GENOMIC DNA]</scope>
    <source>
        <strain evidence="9">CBS 304.66</strain>
    </source>
</reference>
<keyword evidence="6" id="KW-0503">Monooxygenase</keyword>
<comment type="similarity">
    <text evidence="2">Belongs to the cytochrome P450 family.</text>
</comment>
<comment type="caution">
    <text evidence="8">The sequence shown here is derived from an EMBL/GenBank/DDBJ whole genome shotgun (WGS) entry which is preliminary data.</text>
</comment>
<dbReference type="PANTHER" id="PTHR24287:SF17">
    <property type="entry name" value="P450, PUTATIVE (EUROFUNG)-RELATED"/>
    <property type="match status" value="1"/>
</dbReference>
<dbReference type="InterPro" id="IPR001128">
    <property type="entry name" value="Cyt_P450"/>
</dbReference>